<dbReference type="InterPro" id="IPR036388">
    <property type="entry name" value="WH-like_DNA-bd_sf"/>
</dbReference>
<name>A0A1I4E2A8_9ACTN</name>
<dbReference type="InParanoid" id="A0A1I4E2A8"/>
<protein>
    <submittedName>
        <fullName evidence="5">Lrp/AsnC family transcriptional regulator, regulator for asnA, asnC and gidA</fullName>
    </submittedName>
</protein>
<dbReference type="SUPFAM" id="SSF46785">
    <property type="entry name" value="Winged helix' DNA-binding domain"/>
    <property type="match status" value="1"/>
</dbReference>
<dbReference type="SUPFAM" id="SSF54909">
    <property type="entry name" value="Dimeric alpha+beta barrel"/>
    <property type="match status" value="1"/>
</dbReference>
<gene>
    <name evidence="5" type="ORF">SAMN04488085_105123</name>
</gene>
<dbReference type="Gene3D" id="1.10.10.10">
    <property type="entry name" value="Winged helix-like DNA-binding domain superfamily/Winged helix DNA-binding domain"/>
    <property type="match status" value="1"/>
</dbReference>
<dbReference type="PANTHER" id="PTHR30154">
    <property type="entry name" value="LEUCINE-RESPONSIVE REGULATORY PROTEIN"/>
    <property type="match status" value="1"/>
</dbReference>
<dbReference type="Pfam" id="PF01037">
    <property type="entry name" value="AsnC_trans_reg"/>
    <property type="match status" value="1"/>
</dbReference>
<dbReference type="GO" id="GO:0043200">
    <property type="term" value="P:response to amino acid"/>
    <property type="evidence" value="ECO:0007669"/>
    <property type="project" value="TreeGrafter"/>
</dbReference>
<evidence type="ECO:0000256" key="1">
    <source>
        <dbReference type="ARBA" id="ARBA00023015"/>
    </source>
</evidence>
<dbReference type="InterPro" id="IPR019888">
    <property type="entry name" value="Tscrpt_reg_AsnC-like"/>
</dbReference>
<evidence type="ECO:0000313" key="6">
    <source>
        <dbReference type="Proteomes" id="UP000199152"/>
    </source>
</evidence>
<keyword evidence="6" id="KW-1185">Reference proteome</keyword>
<evidence type="ECO:0000313" key="5">
    <source>
        <dbReference type="EMBL" id="SFK98466.1"/>
    </source>
</evidence>
<dbReference type="SMART" id="SM00344">
    <property type="entry name" value="HTH_ASNC"/>
    <property type="match status" value="1"/>
</dbReference>
<dbReference type="PANTHER" id="PTHR30154:SF34">
    <property type="entry name" value="TRANSCRIPTIONAL REGULATOR AZLB"/>
    <property type="match status" value="1"/>
</dbReference>
<dbReference type="InterPro" id="IPR036390">
    <property type="entry name" value="WH_DNA-bd_sf"/>
</dbReference>
<dbReference type="GO" id="GO:0005829">
    <property type="term" value="C:cytosol"/>
    <property type="evidence" value="ECO:0007669"/>
    <property type="project" value="TreeGrafter"/>
</dbReference>
<proteinExistence type="predicted"/>
<dbReference type="PRINTS" id="PR00033">
    <property type="entry name" value="HTHASNC"/>
</dbReference>
<dbReference type="STRING" id="504800.SAMN04488085_105123"/>
<keyword evidence="1" id="KW-0805">Transcription regulation</keyword>
<dbReference type="InterPro" id="IPR011008">
    <property type="entry name" value="Dimeric_a/b-barrel"/>
</dbReference>
<dbReference type="Proteomes" id="UP000199152">
    <property type="component" value="Unassembled WGS sequence"/>
</dbReference>
<keyword evidence="3" id="KW-0804">Transcription</keyword>
<dbReference type="InterPro" id="IPR000485">
    <property type="entry name" value="AsnC-type_HTH_dom"/>
</dbReference>
<reference evidence="6" key="1">
    <citation type="submission" date="2016-10" db="EMBL/GenBank/DDBJ databases">
        <authorList>
            <person name="Varghese N."/>
            <person name="Submissions S."/>
        </authorList>
    </citation>
    <scope>NUCLEOTIDE SEQUENCE [LARGE SCALE GENOMIC DNA]</scope>
    <source>
        <strain evidence="6">DSM 45317</strain>
    </source>
</reference>
<dbReference type="Pfam" id="PF13404">
    <property type="entry name" value="HTH_AsnC-type"/>
    <property type="match status" value="1"/>
</dbReference>
<dbReference type="InterPro" id="IPR019887">
    <property type="entry name" value="Tscrpt_reg_AsnC/Lrp_C"/>
</dbReference>
<evidence type="ECO:0000256" key="3">
    <source>
        <dbReference type="ARBA" id="ARBA00023163"/>
    </source>
</evidence>
<sequence length="174" mass="19368">MTNGTDLGRAVTPFRPLVGGSVAESRELDALDRRIIRILQKTGRMSNTRIAQELSVTETTVRKRIAQLMDDDMINIVAVPTPKAVGGNVSAIIGLSVDLRTIRSVSEQVRNCAEVRYVGLSAGRYDIMLEAFFRDQEHVLEFVTEQLGAMQGITHIETSLILKIAKFSYEWEMA</sequence>
<feature type="domain" description="HTH asnC-type" evidence="4">
    <location>
        <begin position="28"/>
        <end position="96"/>
    </location>
</feature>
<dbReference type="EMBL" id="FOSW01000005">
    <property type="protein sequence ID" value="SFK98466.1"/>
    <property type="molecule type" value="Genomic_DNA"/>
</dbReference>
<accession>A0A1I4E2A8</accession>
<dbReference type="GO" id="GO:0043565">
    <property type="term" value="F:sequence-specific DNA binding"/>
    <property type="evidence" value="ECO:0007669"/>
    <property type="project" value="InterPro"/>
</dbReference>
<dbReference type="Gene3D" id="3.30.70.920">
    <property type="match status" value="1"/>
</dbReference>
<dbReference type="PROSITE" id="PS50956">
    <property type="entry name" value="HTH_ASNC_2"/>
    <property type="match status" value="1"/>
</dbReference>
<evidence type="ECO:0000256" key="2">
    <source>
        <dbReference type="ARBA" id="ARBA00023125"/>
    </source>
</evidence>
<organism evidence="5 6">
    <name type="scientific">Geodermatophilus ruber</name>
    <dbReference type="NCBI Taxonomy" id="504800"/>
    <lineage>
        <taxon>Bacteria</taxon>
        <taxon>Bacillati</taxon>
        <taxon>Actinomycetota</taxon>
        <taxon>Actinomycetes</taxon>
        <taxon>Geodermatophilales</taxon>
        <taxon>Geodermatophilaceae</taxon>
        <taxon>Geodermatophilus</taxon>
    </lineage>
</organism>
<dbReference type="AlphaFoldDB" id="A0A1I4E2A8"/>
<keyword evidence="2" id="KW-0238">DNA-binding</keyword>
<evidence type="ECO:0000259" key="4">
    <source>
        <dbReference type="PROSITE" id="PS50956"/>
    </source>
</evidence>